<dbReference type="RefSeq" id="WP_094411505.1">
    <property type="nucleotide sequence ID" value="NZ_NOXV01000049.1"/>
</dbReference>
<dbReference type="PANTHER" id="PTHR43245:SF13">
    <property type="entry name" value="UDP-D-APIOSE_UDP-D-XYLOSE SYNTHASE 2"/>
    <property type="match status" value="1"/>
</dbReference>
<dbReference type="InterPro" id="IPR036291">
    <property type="entry name" value="NAD(P)-bd_dom_sf"/>
</dbReference>
<accession>A0A256A5W6</accession>
<dbReference type="PANTHER" id="PTHR43245">
    <property type="entry name" value="BIFUNCTIONAL POLYMYXIN RESISTANCE PROTEIN ARNA"/>
    <property type="match status" value="1"/>
</dbReference>
<proteinExistence type="predicted"/>
<dbReference type="Gene3D" id="3.40.50.720">
    <property type="entry name" value="NAD(P)-binding Rossmann-like Domain"/>
    <property type="match status" value="1"/>
</dbReference>
<sequence>MKNELHTVLGASGAIGRAVIKELQNRKLHFNAVGRSQKLEGIATTQADLLDAGEALKAIQHSAYVYLCVGLPYNAEVWARDWPLLMHNVINACEKAKAKLIFFDNVYMYGPAPLAVPFNEQHPQNPTTKKGKARKQTTDLLLRAMADHRVKAVIGRSADFYGELAVNSSFYISFLQNILQGKAPKVLGKKGVAHTYAYTGDNAKALVALALDDSTYGQVWHLPVGRPITFEEANEMFNKELGTKYKVSYLPKILHKALSLFIPPIKEVEEMLYQFETPYEMNFDKFMAHFPDFKTTSYQDGFSAMLRSFRQSEPLNRKNGNR</sequence>
<dbReference type="OrthoDB" id="112777at2"/>
<protein>
    <recommendedName>
        <fullName evidence="1">NAD-dependent epimerase/dehydratase domain-containing protein</fullName>
    </recommendedName>
</protein>
<dbReference type="EMBL" id="NOXV01000049">
    <property type="protein sequence ID" value="OYQ49177.1"/>
    <property type="molecule type" value="Genomic_DNA"/>
</dbReference>
<dbReference type="InterPro" id="IPR001509">
    <property type="entry name" value="Epimerase_deHydtase"/>
</dbReference>
<evidence type="ECO:0000313" key="3">
    <source>
        <dbReference type="Proteomes" id="UP000216605"/>
    </source>
</evidence>
<dbReference type="InterPro" id="IPR050177">
    <property type="entry name" value="Lipid_A_modif_metabolic_enz"/>
</dbReference>
<comment type="caution">
    <text evidence="2">The sequence shown here is derived from an EMBL/GenBank/DDBJ whole genome shotgun (WGS) entry which is preliminary data.</text>
</comment>
<name>A0A256A5W6_9FLAO</name>
<evidence type="ECO:0000259" key="1">
    <source>
        <dbReference type="Pfam" id="PF01370"/>
    </source>
</evidence>
<reference evidence="2 3" key="1">
    <citation type="submission" date="2017-07" db="EMBL/GenBank/DDBJ databases">
        <title>Flavobacterium cyanobacteriorum sp. nov., isolated from cyanobacterial aggregates in a eutrophic lake.</title>
        <authorList>
            <person name="Cai H."/>
        </authorList>
    </citation>
    <scope>NUCLEOTIDE SEQUENCE [LARGE SCALE GENOMIC DNA]</scope>
    <source>
        <strain evidence="2 3">TH021</strain>
    </source>
</reference>
<feature type="domain" description="NAD-dependent epimerase/dehydratase" evidence="1">
    <location>
        <begin position="8"/>
        <end position="212"/>
    </location>
</feature>
<evidence type="ECO:0000313" key="2">
    <source>
        <dbReference type="EMBL" id="OYQ49177.1"/>
    </source>
</evidence>
<dbReference type="SUPFAM" id="SSF51735">
    <property type="entry name" value="NAD(P)-binding Rossmann-fold domains"/>
    <property type="match status" value="1"/>
</dbReference>
<dbReference type="Pfam" id="PF01370">
    <property type="entry name" value="Epimerase"/>
    <property type="match status" value="1"/>
</dbReference>
<organism evidence="2 3">
    <name type="scientific">Flavobacterium cyanobacteriorum</name>
    <dbReference type="NCBI Taxonomy" id="2022802"/>
    <lineage>
        <taxon>Bacteria</taxon>
        <taxon>Pseudomonadati</taxon>
        <taxon>Bacteroidota</taxon>
        <taxon>Flavobacteriia</taxon>
        <taxon>Flavobacteriales</taxon>
        <taxon>Flavobacteriaceae</taxon>
        <taxon>Flavobacterium</taxon>
    </lineage>
</organism>
<gene>
    <name evidence="2" type="ORF">CHU92_00445</name>
</gene>
<keyword evidence="3" id="KW-1185">Reference proteome</keyword>
<dbReference type="Proteomes" id="UP000216605">
    <property type="component" value="Unassembled WGS sequence"/>
</dbReference>
<dbReference type="AlphaFoldDB" id="A0A256A5W6"/>